<dbReference type="PANTHER" id="PTHR35564:SF3">
    <property type="entry name" value="TYPE VI SECRETION SYSTEM BASEPLATE SUBUNIT TSSG"/>
    <property type="match status" value="1"/>
</dbReference>
<dbReference type="NCBIfam" id="TIGR03347">
    <property type="entry name" value="VI_chp_1"/>
    <property type="match status" value="1"/>
</dbReference>
<name>A0AAD0QWI9_PSEDL</name>
<dbReference type="Proteomes" id="UP000256503">
    <property type="component" value="Chromosome"/>
</dbReference>
<evidence type="ECO:0000313" key="1">
    <source>
        <dbReference type="EMBL" id="AXM95524.1"/>
    </source>
</evidence>
<reference evidence="1 2" key="1">
    <citation type="submission" date="2018-07" db="EMBL/GenBank/DDBJ databases">
        <title>Complete genome sequence of a Pseudomonas plecoglossicida strain pathogenic to the marine fish, Larimichthys crocea.</title>
        <authorList>
            <person name="Tao Z."/>
        </authorList>
    </citation>
    <scope>NUCLEOTIDE SEQUENCE [LARGE SCALE GENOMIC DNA]</scope>
    <source>
        <strain evidence="1 2">XSDHY-P</strain>
    </source>
</reference>
<dbReference type="PANTHER" id="PTHR35564">
    <property type="match status" value="1"/>
</dbReference>
<dbReference type="GeneID" id="49613121"/>
<evidence type="ECO:0000313" key="2">
    <source>
        <dbReference type="Proteomes" id="UP000256503"/>
    </source>
</evidence>
<accession>A0AAD0QWI9</accession>
<dbReference type="EMBL" id="CP031146">
    <property type="protein sequence ID" value="AXM95524.1"/>
    <property type="molecule type" value="Genomic_DNA"/>
</dbReference>
<organism evidence="1 2">
    <name type="scientific">Pseudomonas plecoglossicida</name>
    <dbReference type="NCBI Taxonomy" id="70775"/>
    <lineage>
        <taxon>Bacteria</taxon>
        <taxon>Pseudomonadati</taxon>
        <taxon>Pseudomonadota</taxon>
        <taxon>Gammaproteobacteria</taxon>
        <taxon>Pseudomonadales</taxon>
        <taxon>Pseudomonadaceae</taxon>
        <taxon>Pseudomonas</taxon>
    </lineage>
</organism>
<protein>
    <submittedName>
        <fullName evidence="1">Type VI secretion system baseplate subunit TssG</fullName>
    </submittedName>
</protein>
<proteinExistence type="predicted"/>
<dbReference type="RefSeq" id="WP_028625649.1">
    <property type="nucleotide sequence ID" value="NZ_BSOM01000021.1"/>
</dbReference>
<dbReference type="InterPro" id="IPR010732">
    <property type="entry name" value="T6SS_TssG-like"/>
</dbReference>
<sequence>MAGKDRQAADSLNDPLLRNGREHGFFQFLRLLRLRFPSEQTFFDNVRIRAHLSLGFPQRDMERTHRSDDGRYRIDANFFGLYGVTSPLPTFYTEDLIDEQLQGTSAGRDFLDILHAALYPLQFRAWQKHRIWSAISERPGGKSLHYLHALLGLAGAGSTVRAQSIDLLRYAGLFNQYPRSALGLQQLLRAVLDDKSVEVVPCVEMPVAIDEPARTYLGVQCGVLGEDSVIGVEVVDRRGALEIRVGPLCAERFHQLLPGQALFKKLQQTVFLYLQASLRVRLVICVNAVERQIVVLGAHRHRLGRNTWLGGTHVKDEVSFMLSTENRSLSGTGARS</sequence>
<dbReference type="Pfam" id="PF06996">
    <property type="entry name" value="T6SS_TssG"/>
    <property type="match status" value="1"/>
</dbReference>
<dbReference type="AlphaFoldDB" id="A0AAD0QWI9"/>
<gene>
    <name evidence="1" type="primary">tssG</name>
    <name evidence="1" type="ORF">DVB73_06780</name>
</gene>